<dbReference type="EMBL" id="GG663741">
    <property type="protein sequence ID" value="EEH55902.1"/>
    <property type="molecule type" value="Genomic_DNA"/>
</dbReference>
<sequence>MMVSLVRALASPSRVAARTAVARCAAVARRPMPSSPSRRFVFSEMHLFPTAPARAAACAPRLARSFASAPVLREALRDAAKSTPDIAKASAARGVKVSKARHLARFRERLPARSTEVWRRRAKRIVRVCRVAIKGLRMASNNLERWLHSNEGFDARSSEHLRLLTLCKGLLARTKLFFVASCILNILNMACVFCMPS</sequence>
<keyword evidence="2" id="KW-1185">Reference proteome</keyword>
<accession>C1MWM5</accession>
<dbReference type="KEGG" id="mpp:MICPUCDRAFT_59174"/>
<evidence type="ECO:0000313" key="1">
    <source>
        <dbReference type="EMBL" id="EEH55902.1"/>
    </source>
</evidence>
<dbReference type="GeneID" id="9685106"/>
<gene>
    <name evidence="1" type="ORF">MICPUCDRAFT_59174</name>
</gene>
<dbReference type="Proteomes" id="UP000001876">
    <property type="component" value="Unassembled WGS sequence"/>
</dbReference>
<protein>
    <submittedName>
        <fullName evidence="1">Predicted protein</fullName>
    </submittedName>
</protein>
<evidence type="ECO:0000313" key="2">
    <source>
        <dbReference type="Proteomes" id="UP000001876"/>
    </source>
</evidence>
<reference evidence="1 2" key="1">
    <citation type="journal article" date="2009" name="Science">
        <title>Green evolution and dynamic adaptations revealed by genomes of the marine picoeukaryotes Micromonas.</title>
        <authorList>
            <person name="Worden A.Z."/>
            <person name="Lee J.H."/>
            <person name="Mock T."/>
            <person name="Rouze P."/>
            <person name="Simmons M.P."/>
            <person name="Aerts A.L."/>
            <person name="Allen A.E."/>
            <person name="Cuvelier M.L."/>
            <person name="Derelle E."/>
            <person name="Everett M.V."/>
            <person name="Foulon E."/>
            <person name="Grimwood J."/>
            <person name="Gundlach H."/>
            <person name="Henrissat B."/>
            <person name="Napoli C."/>
            <person name="McDonald S.M."/>
            <person name="Parker M.S."/>
            <person name="Rombauts S."/>
            <person name="Salamov A."/>
            <person name="Von Dassow P."/>
            <person name="Badger J.H."/>
            <person name="Coutinho P.M."/>
            <person name="Demir E."/>
            <person name="Dubchak I."/>
            <person name="Gentemann C."/>
            <person name="Eikrem W."/>
            <person name="Gready J.E."/>
            <person name="John U."/>
            <person name="Lanier W."/>
            <person name="Lindquist E.A."/>
            <person name="Lucas S."/>
            <person name="Mayer K.F."/>
            <person name="Moreau H."/>
            <person name="Not F."/>
            <person name="Otillar R."/>
            <person name="Panaud O."/>
            <person name="Pangilinan J."/>
            <person name="Paulsen I."/>
            <person name="Piegu B."/>
            <person name="Poliakov A."/>
            <person name="Robbens S."/>
            <person name="Schmutz J."/>
            <person name="Toulza E."/>
            <person name="Wyss T."/>
            <person name="Zelensky A."/>
            <person name="Zhou K."/>
            <person name="Armbrust E.V."/>
            <person name="Bhattacharya D."/>
            <person name="Goodenough U.W."/>
            <person name="Van de Peer Y."/>
            <person name="Grigoriev I.V."/>
        </authorList>
    </citation>
    <scope>NUCLEOTIDE SEQUENCE [LARGE SCALE GENOMIC DNA]</scope>
    <source>
        <strain evidence="1 2">CCMP1545</strain>
    </source>
</reference>
<dbReference type="AlphaFoldDB" id="C1MWM5"/>
<dbReference type="RefSeq" id="XP_003059950.1">
    <property type="nucleotide sequence ID" value="XM_003059904.1"/>
</dbReference>
<organism evidence="2">
    <name type="scientific">Micromonas pusilla (strain CCMP1545)</name>
    <name type="common">Picoplanktonic green alga</name>
    <dbReference type="NCBI Taxonomy" id="564608"/>
    <lineage>
        <taxon>Eukaryota</taxon>
        <taxon>Viridiplantae</taxon>
        <taxon>Chlorophyta</taxon>
        <taxon>Mamiellophyceae</taxon>
        <taxon>Mamiellales</taxon>
        <taxon>Mamiellaceae</taxon>
        <taxon>Micromonas</taxon>
    </lineage>
</organism>
<proteinExistence type="predicted"/>
<name>C1MWM5_MICPC</name>